<dbReference type="GO" id="GO:0006313">
    <property type="term" value="P:DNA transposition"/>
    <property type="evidence" value="ECO:0007669"/>
    <property type="project" value="InterPro"/>
</dbReference>
<proteinExistence type="predicted"/>
<protein>
    <recommendedName>
        <fullName evidence="3">Transposase</fullName>
    </recommendedName>
</protein>
<dbReference type="AlphaFoldDB" id="A0A2A7MJ70"/>
<dbReference type="Proteomes" id="UP000220840">
    <property type="component" value="Unassembled WGS sequence"/>
</dbReference>
<dbReference type="RefSeq" id="WP_058295732.1">
    <property type="nucleotide sequence ID" value="NZ_CAMRXG010000060.1"/>
</dbReference>
<comment type="caution">
    <text evidence="1">The sequence shown here is derived from an EMBL/GenBank/DDBJ whole genome shotgun (WGS) entry which is preliminary data.</text>
</comment>
<name>A0A2A7MJ70_9CLOT</name>
<dbReference type="InterPro" id="IPR002514">
    <property type="entry name" value="Transposase_8"/>
</dbReference>
<organism evidence="1 2">
    <name type="scientific">Clostridium neonatale</name>
    <dbReference type="NCBI Taxonomy" id="137838"/>
    <lineage>
        <taxon>Bacteria</taxon>
        <taxon>Bacillati</taxon>
        <taxon>Bacillota</taxon>
        <taxon>Clostridia</taxon>
        <taxon>Eubacteriales</taxon>
        <taxon>Clostridiaceae</taxon>
        <taxon>Clostridium</taxon>
    </lineage>
</organism>
<dbReference type="GO" id="GO:0004803">
    <property type="term" value="F:transposase activity"/>
    <property type="evidence" value="ECO:0007669"/>
    <property type="project" value="InterPro"/>
</dbReference>
<evidence type="ECO:0000313" key="1">
    <source>
        <dbReference type="EMBL" id="PEG31577.1"/>
    </source>
</evidence>
<dbReference type="EMBL" id="PDCJ01000001">
    <property type="protein sequence ID" value="PEG31577.1"/>
    <property type="molecule type" value="Genomic_DNA"/>
</dbReference>
<dbReference type="STRING" id="137838.GCA_001458595_03012"/>
<gene>
    <name evidence="1" type="ORF">CQ394_07705</name>
</gene>
<keyword evidence="2" id="KW-1185">Reference proteome</keyword>
<dbReference type="SUPFAM" id="SSF46689">
    <property type="entry name" value="Homeodomain-like"/>
    <property type="match status" value="1"/>
</dbReference>
<evidence type="ECO:0000313" key="2">
    <source>
        <dbReference type="Proteomes" id="UP000220840"/>
    </source>
</evidence>
<accession>A0A2A7MJ70</accession>
<dbReference type="Gene3D" id="1.10.10.60">
    <property type="entry name" value="Homeodomain-like"/>
    <property type="match status" value="1"/>
</dbReference>
<dbReference type="Pfam" id="PF01527">
    <property type="entry name" value="HTH_Tnp_1"/>
    <property type="match status" value="1"/>
</dbReference>
<dbReference type="InterPro" id="IPR009057">
    <property type="entry name" value="Homeodomain-like_sf"/>
</dbReference>
<dbReference type="OrthoDB" id="9781005at2"/>
<dbReference type="GO" id="GO:0003677">
    <property type="term" value="F:DNA binding"/>
    <property type="evidence" value="ECO:0007669"/>
    <property type="project" value="InterPro"/>
</dbReference>
<evidence type="ECO:0008006" key="3">
    <source>
        <dbReference type="Google" id="ProtNLM"/>
    </source>
</evidence>
<reference evidence="1 2" key="1">
    <citation type="submission" date="2017-10" db="EMBL/GenBank/DDBJ databases">
        <title>Effective Description of Clostridium neonatale sp. nov. linked to necrotizing enterocolitis in neonates and a clarification of species assignable to the genus Clostridium (Prazmowski 1880) emend. Lawson and Rainey 2016.</title>
        <authorList>
            <person name="Bernard K."/>
            <person name="Burdz T."/>
            <person name="Wiebe D."/>
            <person name="Balcewich B."/>
            <person name="Alfa M."/>
            <person name="Bernier A.-M."/>
        </authorList>
    </citation>
    <scope>NUCLEOTIDE SEQUENCE [LARGE SCALE GENOMIC DNA]</scope>
    <source>
        <strain evidence="1 2">LCDC99A005</strain>
    </source>
</reference>
<sequence>MVRKVRSYTKEYKSTIVDLFNSWKTYAELSDEYGAPKTTIRQWVNKANNTDNDNMPSEKDVDIKVLQKRMAKLEQENEILYQRLAEPKSTLHIPNNKIEEIHKFIDDYKGY</sequence>